<accession>A0AAN6IQT9</accession>
<reference evidence="1" key="1">
    <citation type="submission" date="2023-01" db="EMBL/GenBank/DDBJ databases">
        <title>Exophiala dermititidis isolated from Cystic Fibrosis Patient.</title>
        <authorList>
            <person name="Kurbessoian T."/>
            <person name="Crocker A."/>
            <person name="Murante D."/>
            <person name="Hogan D.A."/>
            <person name="Stajich J.E."/>
        </authorList>
    </citation>
    <scope>NUCLEOTIDE SEQUENCE</scope>
    <source>
        <strain evidence="1">Ex8</strain>
    </source>
</reference>
<comment type="caution">
    <text evidence="1">The sequence shown here is derived from an EMBL/GenBank/DDBJ whole genome shotgun (WGS) entry which is preliminary data.</text>
</comment>
<evidence type="ECO:0000313" key="1">
    <source>
        <dbReference type="EMBL" id="KAJ8987122.1"/>
    </source>
</evidence>
<dbReference type="EMBL" id="JAJGCB010000028">
    <property type="protein sequence ID" value="KAJ8987122.1"/>
    <property type="molecule type" value="Genomic_DNA"/>
</dbReference>
<dbReference type="Proteomes" id="UP001161757">
    <property type="component" value="Unassembled WGS sequence"/>
</dbReference>
<gene>
    <name evidence="1" type="ORF">HRR80_008865</name>
</gene>
<protein>
    <submittedName>
        <fullName evidence="1">Uncharacterized protein</fullName>
    </submittedName>
</protein>
<dbReference type="AlphaFoldDB" id="A0AAN6IQT9"/>
<name>A0AAN6IQT9_EXODE</name>
<evidence type="ECO:0000313" key="2">
    <source>
        <dbReference type="Proteomes" id="UP001161757"/>
    </source>
</evidence>
<sequence>MSIDSIVVIYLPQLTLLGHHYEAYTPSTLPLPGGHSSVLRGQLSVGFVPGMERARFLCHCTLMCGNALWKGAPQEHPKFECLIRMVDRPLEYMRAVTLSKNNARGRHSDGKAGSQASCDDIVEEGSGISSRGAGILCRPSTRHDIVVYETLKF</sequence>
<proteinExistence type="predicted"/>
<organism evidence="1 2">
    <name type="scientific">Exophiala dermatitidis</name>
    <name type="common">Black yeast-like fungus</name>
    <name type="synonym">Wangiella dermatitidis</name>
    <dbReference type="NCBI Taxonomy" id="5970"/>
    <lineage>
        <taxon>Eukaryota</taxon>
        <taxon>Fungi</taxon>
        <taxon>Dikarya</taxon>
        <taxon>Ascomycota</taxon>
        <taxon>Pezizomycotina</taxon>
        <taxon>Eurotiomycetes</taxon>
        <taxon>Chaetothyriomycetidae</taxon>
        <taxon>Chaetothyriales</taxon>
        <taxon>Herpotrichiellaceae</taxon>
        <taxon>Exophiala</taxon>
    </lineage>
</organism>